<comment type="caution">
    <text evidence="2">The sequence shown here is derived from an EMBL/GenBank/DDBJ whole genome shotgun (WGS) entry which is preliminary data.</text>
</comment>
<reference evidence="2 3" key="1">
    <citation type="submission" date="2024-10" db="EMBL/GenBank/DDBJ databases">
        <title>Isolation, draft genome sequencing and identification of Phyllobacterium sp. NSA23, isolated from leaf soil.</title>
        <authorList>
            <person name="Akita H."/>
        </authorList>
    </citation>
    <scope>NUCLEOTIDE SEQUENCE [LARGE SCALE GENOMIC DNA]</scope>
    <source>
        <strain evidence="2 3">NSA23</strain>
    </source>
</reference>
<evidence type="ECO:0000313" key="2">
    <source>
        <dbReference type="EMBL" id="GAB1583350.1"/>
    </source>
</evidence>
<gene>
    <name evidence="2" type="ORF">PPNSA23_32930</name>
</gene>
<evidence type="ECO:0008006" key="4">
    <source>
        <dbReference type="Google" id="ProtNLM"/>
    </source>
</evidence>
<dbReference type="RefSeq" id="WP_407865800.1">
    <property type="nucleotide sequence ID" value="NZ_BAAFZP010000001.1"/>
</dbReference>
<feature type="transmembrane region" description="Helical" evidence="1">
    <location>
        <begin position="64"/>
        <end position="82"/>
    </location>
</feature>
<keyword evidence="1" id="KW-0472">Membrane</keyword>
<dbReference type="Proteomes" id="UP001628091">
    <property type="component" value="Unassembled WGS sequence"/>
</dbReference>
<name>A0ABQ0H349_9HYPH</name>
<organism evidence="2 3">
    <name type="scientific">Phyllobacterium phragmitis</name>
    <dbReference type="NCBI Taxonomy" id="2670329"/>
    <lineage>
        <taxon>Bacteria</taxon>
        <taxon>Pseudomonadati</taxon>
        <taxon>Pseudomonadota</taxon>
        <taxon>Alphaproteobacteria</taxon>
        <taxon>Hyphomicrobiales</taxon>
        <taxon>Phyllobacteriaceae</taxon>
        <taxon>Phyllobacterium</taxon>
    </lineage>
</organism>
<evidence type="ECO:0000256" key="1">
    <source>
        <dbReference type="SAM" id="Phobius"/>
    </source>
</evidence>
<proteinExistence type="predicted"/>
<keyword evidence="1" id="KW-1133">Transmembrane helix</keyword>
<keyword evidence="1" id="KW-0812">Transmembrane</keyword>
<accession>A0ABQ0H349</accession>
<protein>
    <recommendedName>
        <fullName evidence="4">DUF3618 domain-containing protein</fullName>
    </recommendedName>
</protein>
<sequence length="85" mass="9430">MTERQRGDSSQTQARRILERVNRESSADHGMVARGIERTKKHLSAADADQADSIEVWGTRIGRALALLLIVAAIVWLLAYLARTS</sequence>
<dbReference type="EMBL" id="BAAFZP010000001">
    <property type="protein sequence ID" value="GAB1583350.1"/>
    <property type="molecule type" value="Genomic_DNA"/>
</dbReference>
<keyword evidence="3" id="KW-1185">Reference proteome</keyword>
<evidence type="ECO:0000313" key="3">
    <source>
        <dbReference type="Proteomes" id="UP001628091"/>
    </source>
</evidence>